<evidence type="ECO:0000313" key="5">
    <source>
        <dbReference type="EMBL" id="CAI5444082.1"/>
    </source>
</evidence>
<evidence type="ECO:0000313" key="6">
    <source>
        <dbReference type="Proteomes" id="UP001152747"/>
    </source>
</evidence>
<evidence type="ECO:0000259" key="4">
    <source>
        <dbReference type="PROSITE" id="PS51184"/>
    </source>
</evidence>
<dbReference type="AlphaFoldDB" id="A0A9P1MY86"/>
<reference evidence="5" key="1">
    <citation type="submission" date="2022-11" db="EMBL/GenBank/DDBJ databases">
        <authorList>
            <person name="Kikuchi T."/>
        </authorList>
    </citation>
    <scope>NUCLEOTIDE SEQUENCE</scope>
    <source>
        <strain evidence="5">PS1010</strain>
    </source>
</reference>
<dbReference type="Gene3D" id="2.60.120.650">
    <property type="entry name" value="Cupin"/>
    <property type="match status" value="1"/>
</dbReference>
<comment type="catalytic activity">
    <reaction evidence="2">
        <text>L-lysyl-[protein] + 2-oxoglutarate + O2 = 4-hydroxy-L-lysyl-[protein] + succinate + CO2</text>
        <dbReference type="Rhea" id="RHEA:57156"/>
        <dbReference type="Rhea" id="RHEA-COMP:9752"/>
        <dbReference type="Rhea" id="RHEA-COMP:15084"/>
        <dbReference type="ChEBI" id="CHEBI:15379"/>
        <dbReference type="ChEBI" id="CHEBI:16526"/>
        <dbReference type="ChEBI" id="CHEBI:16810"/>
        <dbReference type="ChEBI" id="CHEBI:29969"/>
        <dbReference type="ChEBI" id="CHEBI:30031"/>
        <dbReference type="ChEBI" id="CHEBI:141495"/>
    </reaction>
</comment>
<dbReference type="PANTHER" id="PTHR12480">
    <property type="entry name" value="ARGININE DEMETHYLASE AND LYSYL-HYDROXYLASE JMJD"/>
    <property type="match status" value="1"/>
</dbReference>
<dbReference type="GO" id="GO:0005737">
    <property type="term" value="C:cytoplasm"/>
    <property type="evidence" value="ECO:0007669"/>
    <property type="project" value="TreeGrafter"/>
</dbReference>
<dbReference type="PROSITE" id="PS51184">
    <property type="entry name" value="JMJC"/>
    <property type="match status" value="1"/>
</dbReference>
<comment type="caution">
    <text evidence="5">The sequence shown here is derived from an EMBL/GenBank/DDBJ whole genome shotgun (WGS) entry which is preliminary data.</text>
</comment>
<gene>
    <name evidence="5" type="ORF">CAMP_LOCUS6719</name>
</gene>
<evidence type="ECO:0000256" key="2">
    <source>
        <dbReference type="ARBA" id="ARBA00047762"/>
    </source>
</evidence>
<accession>A0A9P1MY86</accession>
<dbReference type="GO" id="GO:0043565">
    <property type="term" value="F:sequence-specific DNA binding"/>
    <property type="evidence" value="ECO:0007669"/>
    <property type="project" value="TreeGrafter"/>
</dbReference>
<dbReference type="Proteomes" id="UP001152747">
    <property type="component" value="Unassembled WGS sequence"/>
</dbReference>
<dbReference type="PANTHER" id="PTHR12480:SF6">
    <property type="entry name" value="2-OXOGLUTARATE AND IRON-DEPENDENT OXYGENASE JMJD4"/>
    <property type="match status" value="1"/>
</dbReference>
<proteinExistence type="inferred from homology"/>
<protein>
    <recommendedName>
        <fullName evidence="3">Jumonji domain-containing protein 4</fullName>
    </recommendedName>
</protein>
<feature type="domain" description="JmjC" evidence="4">
    <location>
        <begin position="85"/>
        <end position="248"/>
    </location>
</feature>
<dbReference type="EMBL" id="CANHGI010000003">
    <property type="protein sequence ID" value="CAI5444082.1"/>
    <property type="molecule type" value="Genomic_DNA"/>
</dbReference>
<dbReference type="Pfam" id="PF13621">
    <property type="entry name" value="Cupin_8"/>
    <property type="match status" value="1"/>
</dbReference>
<dbReference type="SUPFAM" id="SSF51197">
    <property type="entry name" value="Clavaminate synthase-like"/>
    <property type="match status" value="1"/>
</dbReference>
<dbReference type="InterPro" id="IPR050910">
    <property type="entry name" value="JMJD6_ArgDemeth/LysHydrox"/>
</dbReference>
<dbReference type="OrthoDB" id="203487at2759"/>
<sequence length="371" mass="43819">MIKISNSQTPWLEILLKFGFSNKPFVFENWATESWEARRKWVNLDGTPNVEYLKTTFGNSKVPIALENGDVISQSFEEYLDFGKSPEKYLKDWHFQNEFGTSCYQKLHPFLSRDFVNREKWTENRDENPFGDDYRFVYYGASGSWTKFHSDVVSSHSWSANICGRKLWIMVPPGKEHLFAGLEDIREKSEIFEENGVFEFVQEAGEIVFVPSNWYHQVHNLTETISINHNWINSTNLHLVFDFIKNRNSDVLRELKDCEDLYDRKEFEDQIELVLFADARLNKARFSKLCELVMESRKIQEGKFWKCDEHGEELHLCISHPKCHPKILKICSCSQNFCEKCLNFIESLEFSISRHFFSRAQDAFRRTAIDF</sequence>
<evidence type="ECO:0000256" key="1">
    <source>
        <dbReference type="ARBA" id="ARBA00038068"/>
    </source>
</evidence>
<organism evidence="5 6">
    <name type="scientific">Caenorhabditis angaria</name>
    <dbReference type="NCBI Taxonomy" id="860376"/>
    <lineage>
        <taxon>Eukaryota</taxon>
        <taxon>Metazoa</taxon>
        <taxon>Ecdysozoa</taxon>
        <taxon>Nematoda</taxon>
        <taxon>Chromadorea</taxon>
        <taxon>Rhabditida</taxon>
        <taxon>Rhabditina</taxon>
        <taxon>Rhabditomorpha</taxon>
        <taxon>Rhabditoidea</taxon>
        <taxon>Rhabditidae</taxon>
        <taxon>Peloderinae</taxon>
        <taxon>Caenorhabditis</taxon>
    </lineage>
</organism>
<evidence type="ECO:0000256" key="3">
    <source>
        <dbReference type="ARBA" id="ARBA00082904"/>
    </source>
</evidence>
<keyword evidence="6" id="KW-1185">Reference proteome</keyword>
<dbReference type="GO" id="GO:0045905">
    <property type="term" value="P:positive regulation of translational termination"/>
    <property type="evidence" value="ECO:0007669"/>
    <property type="project" value="TreeGrafter"/>
</dbReference>
<dbReference type="SMART" id="SM00558">
    <property type="entry name" value="JmjC"/>
    <property type="match status" value="1"/>
</dbReference>
<dbReference type="InterPro" id="IPR041667">
    <property type="entry name" value="Cupin_8"/>
</dbReference>
<name>A0A9P1MY86_9PELO</name>
<dbReference type="GO" id="GO:0005634">
    <property type="term" value="C:nucleus"/>
    <property type="evidence" value="ECO:0007669"/>
    <property type="project" value="TreeGrafter"/>
</dbReference>
<dbReference type="GO" id="GO:0016706">
    <property type="term" value="F:2-oxoglutarate-dependent dioxygenase activity"/>
    <property type="evidence" value="ECO:0007669"/>
    <property type="project" value="TreeGrafter"/>
</dbReference>
<comment type="similarity">
    <text evidence="1">Belongs to the JMJD6 family.</text>
</comment>
<dbReference type="InterPro" id="IPR003347">
    <property type="entry name" value="JmjC_dom"/>
</dbReference>